<evidence type="ECO:0000313" key="2">
    <source>
        <dbReference type="Proteomes" id="UP000604046"/>
    </source>
</evidence>
<sequence length="98" mass="10392">MGSSSSQPGGFCECRDVVNKIINADAADDCAMQMVAGTDEMEAKPFDNVCKAVKVTPTPVTAAAKKQKIQARPKVEDKDGGSYQGEWLGFFADSGKTN</sequence>
<evidence type="ECO:0000313" key="1">
    <source>
        <dbReference type="EMBL" id="CAE7380045.1"/>
    </source>
</evidence>
<dbReference type="EMBL" id="CAJNDS010002222">
    <property type="protein sequence ID" value="CAE7380045.1"/>
    <property type="molecule type" value="Genomic_DNA"/>
</dbReference>
<dbReference type="Proteomes" id="UP000604046">
    <property type="component" value="Unassembled WGS sequence"/>
</dbReference>
<gene>
    <name evidence="1" type="primary">RSPH1</name>
    <name evidence="1" type="ORF">SNAT2548_LOCUS20747</name>
</gene>
<proteinExistence type="predicted"/>
<accession>A0A812QD22</accession>
<reference evidence="1" key="1">
    <citation type="submission" date="2021-02" db="EMBL/GenBank/DDBJ databases">
        <authorList>
            <person name="Dougan E. K."/>
            <person name="Rhodes N."/>
            <person name="Thang M."/>
            <person name="Chan C."/>
        </authorList>
    </citation>
    <scope>NUCLEOTIDE SEQUENCE</scope>
</reference>
<comment type="caution">
    <text evidence="1">The sequence shown here is derived from an EMBL/GenBank/DDBJ whole genome shotgun (WGS) entry which is preliminary data.</text>
</comment>
<protein>
    <submittedName>
        <fullName evidence="1">RSPH1 protein</fullName>
    </submittedName>
</protein>
<keyword evidence="2" id="KW-1185">Reference proteome</keyword>
<organism evidence="1 2">
    <name type="scientific">Symbiodinium natans</name>
    <dbReference type="NCBI Taxonomy" id="878477"/>
    <lineage>
        <taxon>Eukaryota</taxon>
        <taxon>Sar</taxon>
        <taxon>Alveolata</taxon>
        <taxon>Dinophyceae</taxon>
        <taxon>Suessiales</taxon>
        <taxon>Symbiodiniaceae</taxon>
        <taxon>Symbiodinium</taxon>
    </lineage>
</organism>
<dbReference type="AlphaFoldDB" id="A0A812QD22"/>
<name>A0A812QD22_9DINO</name>